<evidence type="ECO:0000313" key="3">
    <source>
        <dbReference type="Proteomes" id="UP001206236"/>
    </source>
</evidence>
<evidence type="ECO:0000259" key="1">
    <source>
        <dbReference type="PROSITE" id="PS50902"/>
    </source>
</evidence>
<dbReference type="GO" id="GO:0010181">
    <property type="term" value="F:FMN binding"/>
    <property type="evidence" value="ECO:0007669"/>
    <property type="project" value="InterPro"/>
</dbReference>
<comment type="caution">
    <text evidence="2">The sequence shown here is derived from an EMBL/GenBank/DDBJ whole genome shotgun (WGS) entry which is preliminary data.</text>
</comment>
<feature type="domain" description="Flavodoxin-like" evidence="1">
    <location>
        <begin position="3"/>
        <end position="129"/>
    </location>
</feature>
<name>A0AAW5KLH3_9FIRM</name>
<protein>
    <recommendedName>
        <fullName evidence="1">Flavodoxin-like domain-containing protein</fullName>
    </recommendedName>
</protein>
<accession>A0AAW5KLH3</accession>
<dbReference type="Proteomes" id="UP001206236">
    <property type="component" value="Unassembled WGS sequence"/>
</dbReference>
<dbReference type="SUPFAM" id="SSF52218">
    <property type="entry name" value="Flavoproteins"/>
    <property type="match status" value="1"/>
</dbReference>
<dbReference type="AlphaFoldDB" id="A0AAW5KLH3"/>
<gene>
    <name evidence="2" type="ORF">NE632_13535</name>
</gene>
<dbReference type="PROSITE" id="PS50902">
    <property type="entry name" value="FLAVODOXIN_LIKE"/>
    <property type="match status" value="1"/>
</dbReference>
<dbReference type="Gene3D" id="3.40.50.360">
    <property type="match status" value="1"/>
</dbReference>
<reference evidence="2" key="1">
    <citation type="submission" date="2022-06" db="EMBL/GenBank/DDBJ databases">
        <title>Isolation of gut microbiota from human fecal samples.</title>
        <authorList>
            <person name="Pamer E.G."/>
            <person name="Barat B."/>
            <person name="Waligurski E."/>
            <person name="Medina S."/>
            <person name="Paddock L."/>
            <person name="Mostad J."/>
        </authorList>
    </citation>
    <scope>NUCLEOTIDE SEQUENCE</scope>
    <source>
        <strain evidence="2">DFI.5.57</strain>
    </source>
</reference>
<dbReference type="InterPro" id="IPR008254">
    <property type="entry name" value="Flavodoxin/NO_synth"/>
</dbReference>
<evidence type="ECO:0000313" key="2">
    <source>
        <dbReference type="EMBL" id="MCQ5154315.1"/>
    </source>
</evidence>
<organism evidence="2 3">
    <name type="scientific">Ruminococcus bicirculans</name>
    <name type="common">ex Wegman et al. 2014</name>
    <dbReference type="NCBI Taxonomy" id="1160721"/>
    <lineage>
        <taxon>Bacteria</taxon>
        <taxon>Bacillati</taxon>
        <taxon>Bacillota</taxon>
        <taxon>Clostridia</taxon>
        <taxon>Eubacteriales</taxon>
        <taxon>Oscillospiraceae</taxon>
        <taxon>Ruminococcus</taxon>
    </lineage>
</organism>
<proteinExistence type="predicted"/>
<sequence>MKTAVRYFSKTGNTKSIARAIAGGAKTKAVSITDEPQLKEHVDTLFLGGAPYANIMAPELRRYAEELSADKVGKVVLFTTSNWSRRTVYALRKLLTEKGIAVEQEHFYAHMLNISGRLDEAKEFGRKFAE</sequence>
<dbReference type="GO" id="GO:0016651">
    <property type="term" value="F:oxidoreductase activity, acting on NAD(P)H"/>
    <property type="evidence" value="ECO:0007669"/>
    <property type="project" value="UniProtKB-ARBA"/>
</dbReference>
<dbReference type="RefSeq" id="WP_256322603.1">
    <property type="nucleotide sequence ID" value="NZ_DAWBUL010000032.1"/>
</dbReference>
<dbReference type="EMBL" id="JANGCN010000053">
    <property type="protein sequence ID" value="MCQ5154315.1"/>
    <property type="molecule type" value="Genomic_DNA"/>
</dbReference>
<dbReference type="InterPro" id="IPR029039">
    <property type="entry name" value="Flavoprotein-like_sf"/>
</dbReference>